<dbReference type="Proteomes" id="UP000236291">
    <property type="component" value="Unassembled WGS sequence"/>
</dbReference>
<dbReference type="InterPro" id="IPR036378">
    <property type="entry name" value="FAS1_dom_sf"/>
</dbReference>
<evidence type="ECO:0000256" key="9">
    <source>
        <dbReference type="SAM" id="SignalP"/>
    </source>
</evidence>
<dbReference type="GO" id="GO:0009834">
    <property type="term" value="P:plant-type secondary cell wall biogenesis"/>
    <property type="evidence" value="ECO:0007669"/>
    <property type="project" value="TreeGrafter"/>
</dbReference>
<dbReference type="Pfam" id="PF02469">
    <property type="entry name" value="Fasciclin"/>
    <property type="match status" value="1"/>
</dbReference>
<dbReference type="PANTHER" id="PTHR32077:SF86">
    <property type="entry name" value="FAS1 DOMAIN-CONTAINING PROTEIN SELMODRAFT_448915"/>
    <property type="match status" value="1"/>
</dbReference>
<evidence type="ECO:0000313" key="11">
    <source>
        <dbReference type="EMBL" id="PNX56778.1"/>
    </source>
</evidence>
<accession>A0A2K3JRZ8</accession>
<dbReference type="InterPro" id="IPR045003">
    <property type="entry name" value="FLA_A"/>
</dbReference>
<comment type="similarity">
    <text evidence="2">Belongs to the fasciclin-like AGP family.</text>
</comment>
<keyword evidence="5 9" id="KW-0732">Signal</keyword>
<organism evidence="11 12">
    <name type="scientific">Trifolium pratense</name>
    <name type="common">Red clover</name>
    <dbReference type="NCBI Taxonomy" id="57577"/>
    <lineage>
        <taxon>Eukaryota</taxon>
        <taxon>Viridiplantae</taxon>
        <taxon>Streptophyta</taxon>
        <taxon>Embryophyta</taxon>
        <taxon>Tracheophyta</taxon>
        <taxon>Spermatophyta</taxon>
        <taxon>Magnoliopsida</taxon>
        <taxon>eudicotyledons</taxon>
        <taxon>Gunneridae</taxon>
        <taxon>Pentapetalae</taxon>
        <taxon>rosids</taxon>
        <taxon>fabids</taxon>
        <taxon>Fabales</taxon>
        <taxon>Fabaceae</taxon>
        <taxon>Papilionoideae</taxon>
        <taxon>50 kb inversion clade</taxon>
        <taxon>NPAAA clade</taxon>
        <taxon>Hologalegina</taxon>
        <taxon>IRL clade</taxon>
        <taxon>Trifolieae</taxon>
        <taxon>Trifolium</taxon>
    </lineage>
</organism>
<keyword evidence="6 8" id="KW-0472">Membrane</keyword>
<proteinExistence type="inferred from homology"/>
<reference evidence="11 12" key="1">
    <citation type="journal article" date="2014" name="Am. J. Bot.">
        <title>Genome assembly and annotation for red clover (Trifolium pratense; Fabaceae).</title>
        <authorList>
            <person name="Istvanek J."/>
            <person name="Jaros M."/>
            <person name="Krenek A."/>
            <person name="Repkova J."/>
        </authorList>
    </citation>
    <scope>NUCLEOTIDE SEQUENCE [LARGE SCALE GENOMIC DNA]</scope>
    <source>
        <strain evidence="12">cv. Tatra</strain>
        <tissue evidence="11">Young leaves</tissue>
    </source>
</reference>
<protein>
    <submittedName>
        <fullName evidence="11">Fasciclin-like arabinogalactan protein 4-like</fullName>
    </submittedName>
</protein>
<keyword evidence="8" id="KW-0812">Transmembrane</keyword>
<comment type="function">
    <text evidence="7">May be a cell surface adhesion protein.</text>
</comment>
<keyword evidence="3" id="KW-1003">Cell membrane</keyword>
<evidence type="ECO:0000256" key="5">
    <source>
        <dbReference type="ARBA" id="ARBA00022729"/>
    </source>
</evidence>
<evidence type="ECO:0000259" key="10">
    <source>
        <dbReference type="PROSITE" id="PS50213"/>
    </source>
</evidence>
<feature type="domain" description="FAS1" evidence="10">
    <location>
        <begin position="30"/>
        <end position="173"/>
    </location>
</feature>
<feature type="chain" id="PRO_5014340559" evidence="9">
    <location>
        <begin position="23"/>
        <end position="225"/>
    </location>
</feature>
<keyword evidence="4" id="KW-0325">Glycoprotein</keyword>
<evidence type="ECO:0000256" key="3">
    <source>
        <dbReference type="ARBA" id="ARBA00022475"/>
    </source>
</evidence>
<gene>
    <name evidence="11" type="ORF">L195_g050058</name>
</gene>
<dbReference type="SUPFAM" id="SSF82153">
    <property type="entry name" value="FAS1 domain"/>
    <property type="match status" value="1"/>
</dbReference>
<dbReference type="STRING" id="57577.A0A2K3JRZ8"/>
<keyword evidence="8" id="KW-1133">Transmembrane helix</keyword>
<dbReference type="GO" id="GO:0005886">
    <property type="term" value="C:plasma membrane"/>
    <property type="evidence" value="ECO:0007669"/>
    <property type="project" value="UniProtKB-SubCell"/>
</dbReference>
<reference evidence="11 12" key="2">
    <citation type="journal article" date="2017" name="Front. Plant Sci.">
        <title>Gene Classification and Mining of Molecular Markers Useful in Red Clover (Trifolium pratense) Breeding.</title>
        <authorList>
            <person name="Istvanek J."/>
            <person name="Dluhosova J."/>
            <person name="Dluhos P."/>
            <person name="Patkova L."/>
            <person name="Nedelnik J."/>
            <person name="Repkova J."/>
        </authorList>
    </citation>
    <scope>NUCLEOTIDE SEQUENCE [LARGE SCALE GENOMIC DNA]</scope>
    <source>
        <strain evidence="12">cv. Tatra</strain>
        <tissue evidence="11">Young leaves</tissue>
    </source>
</reference>
<dbReference type="PANTHER" id="PTHR32077">
    <property type="entry name" value="FASCICLIN-LIKE ARABINOGALACTAN PROTEIN"/>
    <property type="match status" value="1"/>
</dbReference>
<evidence type="ECO:0000313" key="12">
    <source>
        <dbReference type="Proteomes" id="UP000236291"/>
    </source>
</evidence>
<dbReference type="GO" id="GO:0098552">
    <property type="term" value="C:side of membrane"/>
    <property type="evidence" value="ECO:0007669"/>
    <property type="project" value="UniProtKB-KW"/>
</dbReference>
<dbReference type="InterPro" id="IPR000782">
    <property type="entry name" value="FAS1_domain"/>
</dbReference>
<feature type="transmembrane region" description="Helical" evidence="8">
    <location>
        <begin position="206"/>
        <end position="224"/>
    </location>
</feature>
<evidence type="ECO:0000256" key="7">
    <source>
        <dbReference type="ARBA" id="ARBA00024686"/>
    </source>
</evidence>
<dbReference type="PROSITE" id="PS50213">
    <property type="entry name" value="FAS1"/>
    <property type="match status" value="1"/>
</dbReference>
<evidence type="ECO:0000256" key="4">
    <source>
        <dbReference type="ARBA" id="ARBA00022622"/>
    </source>
</evidence>
<feature type="signal peptide" evidence="9">
    <location>
        <begin position="1"/>
        <end position="22"/>
    </location>
</feature>
<comment type="subcellular location">
    <subcellularLocation>
        <location evidence="1">Cell membrane</location>
        <topology evidence="1">Lipid-anchor</topology>
        <topology evidence="1">GPI-anchor</topology>
    </subcellularLocation>
</comment>
<evidence type="ECO:0000256" key="2">
    <source>
        <dbReference type="ARBA" id="ARBA00007843"/>
    </source>
</evidence>
<comment type="caution">
    <text evidence="11">The sequence shown here is derived from an EMBL/GenBank/DDBJ whole genome shotgun (WGS) entry which is preliminary data.</text>
</comment>
<name>A0A2K3JRZ8_TRIPR</name>
<evidence type="ECO:0000256" key="6">
    <source>
        <dbReference type="ARBA" id="ARBA00023136"/>
    </source>
</evidence>
<dbReference type="EMBL" id="ASHM01075263">
    <property type="protein sequence ID" value="PNX56778.1"/>
    <property type="molecule type" value="Genomic_DNA"/>
</dbReference>
<keyword evidence="4" id="KW-0336">GPI-anchor</keyword>
<evidence type="ECO:0000256" key="8">
    <source>
        <dbReference type="SAM" id="Phobius"/>
    </source>
</evidence>
<dbReference type="AlphaFoldDB" id="A0A2K3JRZ8"/>
<keyword evidence="4" id="KW-0449">Lipoprotein</keyword>
<dbReference type="Gene3D" id="2.30.180.10">
    <property type="entry name" value="FAS1 domain"/>
    <property type="match status" value="1"/>
</dbReference>
<sequence length="225" mass="24702">MLKLVPIIIIIIITIILSPSSSSSSSSSSYFNLSKTLLSEQDFKIASSEFLSAHITDTISKTPLTIFVPDDHAFADASAAGYKTLPIQNKYFVLKCHMISYYFPPSLLPHTTNTWHLLATIGTEIMGNDEYKLNITAMVNGSVAVSNNYVQGIVTRTVYDQSPIVVYGITKLLLPKDLPDLPPQPPKTPPPPPKTADVSAASVCSFQFFAILLFFSLYFVFSVVE</sequence>
<evidence type="ECO:0000256" key="1">
    <source>
        <dbReference type="ARBA" id="ARBA00004609"/>
    </source>
</evidence>